<keyword evidence="2" id="KW-1185">Reference proteome</keyword>
<dbReference type="EMBL" id="SBJO01000081">
    <property type="protein sequence ID" value="KAF9763325.1"/>
    <property type="molecule type" value="Genomic_DNA"/>
</dbReference>
<name>A0A9P6GYL5_9MICR</name>
<sequence length="566" mass="67626">MKKIESQIKEKIKNNVDLLKDHGYLLEYAGIDIEGSCRPENCIYSYYTNCTEDFEEIELTSIAFSEKDVKIEENHVPRLDIKYRNLVYNLKIVTNHVFKQQKHLKKPHNTCSVSFFDYSKAYLKFLHCVNLNDRRCIEIFDMETFYTIFHYDYLDDNIIVLIKRLIEDPLNYSSDNKQDYIVLLIYVLVFCTQQKLKHSHLVFEKLKNCILFAKNSNCYSLKITNDLFLDKYILKLRKIELDSPFQIYEESLFLNYFFSNFITKPNLDKEVFIDFQGRLHYALKTIPREFTMSFLKNIFFKHSVLFTCVNDQQIIKTILDFYEKILQKYKTEAFLRSVYDLLVLLSLQVEDLELFRFISNESVKILRDEKFILLKLLSIDNFQQIQSLIETHKDSFNLVRQIVDLYYKLLLVINSPVFIIEKNKMEVLESILDLHIFIFKNLQSNFIMKFFNKHVKGFITILEEVYRRLMNNLEEERAFVSFNHKYWDALSKIVLQIHKFIIMIDNESKKDKKKVKSNPTNKTADLLLSTIYKIEERLSTVFVNDDIKILKSRSFEVTDIVKGKEV</sequence>
<evidence type="ECO:0000313" key="2">
    <source>
        <dbReference type="Proteomes" id="UP000740883"/>
    </source>
</evidence>
<dbReference type="Proteomes" id="UP000740883">
    <property type="component" value="Unassembled WGS sequence"/>
</dbReference>
<dbReference type="AlphaFoldDB" id="A0A9P6GYL5"/>
<protein>
    <submittedName>
        <fullName evidence="1">Uncharacterized protein</fullName>
    </submittedName>
</protein>
<comment type="caution">
    <text evidence="1">The sequence shown here is derived from an EMBL/GenBank/DDBJ whole genome shotgun (WGS) entry which is preliminary data.</text>
</comment>
<reference evidence="1 2" key="1">
    <citation type="journal article" date="2020" name="Genome Biol. Evol.">
        <title>Comparative genomics of strictly vertically transmitted, feminizing microsporidia endosymbionts of amphipod crustaceans.</title>
        <authorList>
            <person name="Cormier A."/>
            <person name="Chebbi M.A."/>
            <person name="Giraud I."/>
            <person name="Wattier R."/>
            <person name="Teixeira M."/>
            <person name="Gilbert C."/>
            <person name="Rigaud T."/>
            <person name="Cordaux R."/>
        </authorList>
    </citation>
    <scope>NUCLEOTIDE SEQUENCE [LARGE SCALE GENOMIC DNA]</scope>
    <source>
        <strain evidence="1 2">Ou3-Ou53</strain>
    </source>
</reference>
<organism evidence="1 2">
    <name type="scientific">Nosema granulosis</name>
    <dbReference type="NCBI Taxonomy" id="83296"/>
    <lineage>
        <taxon>Eukaryota</taxon>
        <taxon>Fungi</taxon>
        <taxon>Fungi incertae sedis</taxon>
        <taxon>Microsporidia</taxon>
        <taxon>Nosematidae</taxon>
        <taxon>Nosema</taxon>
    </lineage>
</organism>
<proteinExistence type="predicted"/>
<dbReference type="OrthoDB" id="2196381at2759"/>
<evidence type="ECO:0000313" key="1">
    <source>
        <dbReference type="EMBL" id="KAF9763325.1"/>
    </source>
</evidence>
<accession>A0A9P6GYL5</accession>
<gene>
    <name evidence="1" type="ORF">NGRA_1339</name>
</gene>